<evidence type="ECO:0000256" key="9">
    <source>
        <dbReference type="ARBA" id="ARBA00022833"/>
    </source>
</evidence>
<dbReference type="InterPro" id="IPR038071">
    <property type="entry name" value="UROD/MetE-like_sf"/>
</dbReference>
<feature type="binding site" evidence="13">
    <location>
        <position position="679"/>
    </location>
    <ligand>
        <name>Zn(2+)</name>
        <dbReference type="ChEBI" id="CHEBI:29105"/>
        <label>1</label>
        <note>catalytic</note>
    </ligand>
</feature>
<keyword evidence="9 11" id="KW-0862">Zinc</keyword>
<evidence type="ECO:0000256" key="11">
    <source>
        <dbReference type="HAMAP-Rule" id="MF_00172"/>
    </source>
</evidence>
<dbReference type="CDD" id="cd03311">
    <property type="entry name" value="CIMS_C_terminal_like"/>
    <property type="match status" value="1"/>
</dbReference>
<feature type="binding site" evidence="11">
    <location>
        <position position="655"/>
    </location>
    <ligand>
        <name>Zn(2+)</name>
        <dbReference type="ChEBI" id="CHEBI:29105"/>
        <note>catalytic</note>
    </ligand>
</feature>
<feature type="binding site" evidence="11 12">
    <location>
        <begin position="528"/>
        <end position="529"/>
    </location>
    <ligand>
        <name>5-methyltetrahydropteroyltri-L-glutamate</name>
        <dbReference type="ChEBI" id="CHEBI:58207"/>
    </ligand>
</feature>
<feature type="binding site" evidence="12">
    <location>
        <position position="21"/>
    </location>
    <ligand>
        <name>5-methyltetrahydropteroyltri-L-glutamate</name>
        <dbReference type="ChEBI" id="CHEBI:58207"/>
    </ligand>
</feature>
<accession>A0A2K1STR7</accession>
<dbReference type="GO" id="GO:0003871">
    <property type="term" value="F:5-methyltetrahydropteroyltriglutamate-homocysteine S-methyltransferase activity"/>
    <property type="evidence" value="ECO:0007669"/>
    <property type="project" value="UniProtKB-UniRule"/>
</dbReference>
<dbReference type="NCBIfam" id="TIGR01371">
    <property type="entry name" value="met_syn_B12ind"/>
    <property type="match status" value="1"/>
</dbReference>
<protein>
    <recommendedName>
        <fullName evidence="11">5-methyltetrahydropteroyltriglutamate--homocysteine methyltransferase</fullName>
        <ecNumber evidence="11">2.1.1.14</ecNumber>
    </recommendedName>
    <alternativeName>
        <fullName evidence="11">Cobalamin-independent methionine synthase</fullName>
    </alternativeName>
    <alternativeName>
        <fullName evidence="11">Methionine synthase, vitamin-B12 independent isozyme</fullName>
    </alternativeName>
</protein>
<dbReference type="SUPFAM" id="SSF51726">
    <property type="entry name" value="UROD/MetE-like"/>
    <property type="match status" value="2"/>
</dbReference>
<feature type="binding site" evidence="11 12">
    <location>
        <begin position="444"/>
        <end position="446"/>
    </location>
    <ligand>
        <name>L-homocysteine</name>
        <dbReference type="ChEBI" id="CHEBI:58199"/>
    </ligand>
</feature>
<dbReference type="PIRSF" id="PIRSF000382">
    <property type="entry name" value="MeTrfase_B12_ind"/>
    <property type="match status" value="1"/>
</dbReference>
<keyword evidence="7 11" id="KW-0479">Metal-binding</keyword>
<dbReference type="AlphaFoldDB" id="A0A2K1STR7"/>
<evidence type="ECO:0000256" key="8">
    <source>
        <dbReference type="ARBA" id="ARBA00022737"/>
    </source>
</evidence>
<evidence type="ECO:0000256" key="12">
    <source>
        <dbReference type="PIRSR" id="PIRSR000382-1"/>
    </source>
</evidence>
<evidence type="ECO:0000256" key="14">
    <source>
        <dbReference type="PIRSR" id="PIRSR000382-3"/>
    </source>
</evidence>
<reference evidence="18 19" key="1">
    <citation type="submission" date="2016-10" db="EMBL/GenBank/DDBJ databases">
        <authorList>
            <person name="Varghese N."/>
        </authorList>
    </citation>
    <scope>NUCLEOTIDE SEQUENCE [LARGE SCALE GENOMIC DNA]</scope>
    <source>
        <strain evidence="18 19">KA00225</strain>
    </source>
</reference>
<keyword evidence="10 11" id="KW-0486">Methionine biosynthesis</keyword>
<dbReference type="HAMAP" id="MF_00172">
    <property type="entry name" value="Meth_synth"/>
    <property type="match status" value="1"/>
</dbReference>
<dbReference type="CDD" id="cd03312">
    <property type="entry name" value="CIMS_N_terminal_like"/>
    <property type="match status" value="1"/>
</dbReference>
<evidence type="ECO:0000259" key="16">
    <source>
        <dbReference type="Pfam" id="PF01717"/>
    </source>
</evidence>
<feature type="binding site" evidence="11">
    <location>
        <position position="679"/>
    </location>
    <ligand>
        <name>Zn(2+)</name>
        <dbReference type="ChEBI" id="CHEBI:29105"/>
        <note>catalytic</note>
    </ligand>
</feature>
<comment type="catalytic activity">
    <reaction evidence="11">
        <text>5-methyltetrahydropteroyltri-L-glutamate + L-homocysteine = tetrahydropteroyltri-L-glutamate + L-methionine</text>
        <dbReference type="Rhea" id="RHEA:21196"/>
        <dbReference type="ChEBI" id="CHEBI:57844"/>
        <dbReference type="ChEBI" id="CHEBI:58140"/>
        <dbReference type="ChEBI" id="CHEBI:58199"/>
        <dbReference type="ChEBI" id="CHEBI:58207"/>
        <dbReference type="EC" id="2.1.1.14"/>
    </reaction>
</comment>
<dbReference type="RefSeq" id="WP_103084988.1">
    <property type="nucleotide sequence ID" value="NZ_MNLH01000006.1"/>
</dbReference>
<keyword evidence="6 11" id="KW-0808">Transferase</keyword>
<evidence type="ECO:0000256" key="3">
    <source>
        <dbReference type="ARBA" id="ARBA00009553"/>
    </source>
</evidence>
<evidence type="ECO:0000259" key="17">
    <source>
        <dbReference type="Pfam" id="PF08267"/>
    </source>
</evidence>
<dbReference type="EC" id="2.1.1.14" evidence="11"/>
<feature type="binding site" evidence="13">
    <location>
        <position position="655"/>
    </location>
    <ligand>
        <name>Zn(2+)</name>
        <dbReference type="ChEBI" id="CHEBI:29105"/>
        <label>1</label>
        <note>catalytic</note>
    </ligand>
</feature>
<keyword evidence="8 11" id="KW-0677">Repeat</keyword>
<dbReference type="GO" id="GO:0009086">
    <property type="term" value="P:methionine biosynthetic process"/>
    <property type="evidence" value="ECO:0007669"/>
    <property type="project" value="UniProtKB-UniRule"/>
</dbReference>
<evidence type="ECO:0000256" key="5">
    <source>
        <dbReference type="ARBA" id="ARBA00022605"/>
    </source>
</evidence>
<feature type="binding site" evidence="11 12">
    <location>
        <position position="574"/>
    </location>
    <ligand>
        <name>5-methyltetrahydropteroyltri-L-glutamate</name>
        <dbReference type="ChEBI" id="CHEBI:58207"/>
    </ligand>
</feature>
<comment type="pathway">
    <text evidence="2 11">Amino-acid biosynthesis; L-methionine biosynthesis via de novo pathway; L-methionine from L-homocysteine (MetE route): step 1/1.</text>
</comment>
<evidence type="ECO:0000313" key="19">
    <source>
        <dbReference type="Proteomes" id="UP000236146"/>
    </source>
</evidence>
<feature type="binding site" evidence="11">
    <location>
        <position position="618"/>
    </location>
    <ligand>
        <name>5-methyltetrahydropteroyltri-L-glutamate</name>
        <dbReference type="ChEBI" id="CHEBI:58207"/>
    </ligand>
</feature>
<feature type="binding site" evidence="13">
    <location>
        <position position="740"/>
    </location>
    <ligand>
        <name>Zn(2+)</name>
        <dbReference type="ChEBI" id="CHEBI:29105"/>
        <label>1</label>
        <note>catalytic</note>
    </ligand>
</feature>
<feature type="binding site" evidence="11 12">
    <location>
        <position position="612"/>
    </location>
    <ligand>
        <name>L-homocysteine</name>
        <dbReference type="ChEBI" id="CHEBI:58199"/>
    </ligand>
</feature>
<dbReference type="Pfam" id="PF01717">
    <property type="entry name" value="Meth_synt_2"/>
    <property type="match status" value="1"/>
</dbReference>
<feature type="binding site" evidence="12">
    <location>
        <position position="123"/>
    </location>
    <ligand>
        <name>5-methyltetrahydropteroyltri-L-glutamate</name>
        <dbReference type="ChEBI" id="CHEBI:58207"/>
    </ligand>
</feature>
<feature type="domain" description="Cobalamin-independent methionine synthase MetE N-terminal" evidence="17">
    <location>
        <begin position="6"/>
        <end position="323"/>
    </location>
</feature>
<evidence type="ECO:0000256" key="2">
    <source>
        <dbReference type="ARBA" id="ARBA00004681"/>
    </source>
</evidence>
<evidence type="ECO:0000256" key="1">
    <source>
        <dbReference type="ARBA" id="ARBA00002777"/>
    </source>
</evidence>
<dbReference type="EMBL" id="MNLH01000006">
    <property type="protein sequence ID" value="PNS42943.1"/>
    <property type="molecule type" value="Genomic_DNA"/>
</dbReference>
<feature type="binding site" evidence="11">
    <location>
        <begin position="18"/>
        <end position="21"/>
    </location>
    <ligand>
        <name>5-methyltetrahydropteroyltri-L-glutamate</name>
        <dbReference type="ChEBI" id="CHEBI:58207"/>
    </ligand>
</feature>
<comment type="cofactor">
    <cofactor evidence="13">
        <name>Zn(2+)</name>
        <dbReference type="ChEBI" id="CHEBI:29105"/>
    </cofactor>
    <text evidence="13">Binds 2 Zn(2+) ions per subunit.</text>
</comment>
<feature type="binding site" evidence="11">
    <location>
        <position position="118"/>
    </location>
    <ligand>
        <name>5-methyltetrahydropteroyltri-L-glutamate</name>
        <dbReference type="ChEBI" id="CHEBI:58207"/>
    </ligand>
</feature>
<feature type="binding site" evidence="11 12">
    <location>
        <begin position="444"/>
        <end position="446"/>
    </location>
    <ligand>
        <name>L-methionine</name>
        <dbReference type="ChEBI" id="CHEBI:57844"/>
    </ligand>
</feature>
<comment type="cofactor">
    <cofactor evidence="11">
        <name>Zn(2+)</name>
        <dbReference type="ChEBI" id="CHEBI:29105"/>
    </cofactor>
    <text evidence="11">Binds 1 zinc ion per subunit.</text>
</comment>
<dbReference type="OrthoDB" id="244285at2"/>
<feature type="binding site" evidence="11">
    <location>
        <position position="497"/>
    </location>
    <ligand>
        <name>L-homocysteine</name>
        <dbReference type="ChEBI" id="CHEBI:58199"/>
    </ligand>
</feature>
<comment type="caution">
    <text evidence="18">The sequence shown here is derived from an EMBL/GenBank/DDBJ whole genome shotgun (WGS) entry which is preliminary data.</text>
</comment>
<keyword evidence="4 11" id="KW-0489">Methyltransferase</keyword>
<feature type="binding site" evidence="11 12">
    <location>
        <position position="497"/>
    </location>
    <ligand>
        <name>L-methionine</name>
        <dbReference type="ChEBI" id="CHEBI:57844"/>
    </ligand>
</feature>
<name>A0A2K1STR7_GARVA</name>
<feature type="region of interest" description="Disordered" evidence="15">
    <location>
        <begin position="769"/>
        <end position="789"/>
    </location>
</feature>
<organism evidence="18 19">
    <name type="scientific">Gardnerella vaginalis</name>
    <dbReference type="NCBI Taxonomy" id="2702"/>
    <lineage>
        <taxon>Bacteria</taxon>
        <taxon>Bacillati</taxon>
        <taxon>Actinomycetota</taxon>
        <taxon>Actinomycetes</taxon>
        <taxon>Bifidobacteriales</taxon>
        <taxon>Bifidobacteriaceae</taxon>
        <taxon>Gardnerella</taxon>
    </lineage>
</organism>
<dbReference type="UniPathway" id="UPA00051">
    <property type="reaction ID" value="UER00082"/>
</dbReference>
<evidence type="ECO:0000256" key="10">
    <source>
        <dbReference type="ARBA" id="ARBA00023167"/>
    </source>
</evidence>
<dbReference type="GO" id="GO:0008270">
    <property type="term" value="F:zinc ion binding"/>
    <property type="evidence" value="ECO:0007669"/>
    <property type="project" value="InterPro"/>
</dbReference>
<dbReference type="InterPro" id="IPR013215">
    <property type="entry name" value="Cbl-indep_Met_Synth_N"/>
</dbReference>
<dbReference type="NCBIfam" id="NF003556">
    <property type="entry name" value="PRK05222.1"/>
    <property type="match status" value="1"/>
</dbReference>
<feature type="active site" description="Proton donor" evidence="11 14">
    <location>
        <position position="708"/>
    </location>
</feature>
<comment type="function">
    <text evidence="1 11">Catalyzes the transfer of a methyl group from 5-methyltetrahydrofolate to homocysteine resulting in methionine formation.</text>
</comment>
<dbReference type="Gene3D" id="3.20.20.210">
    <property type="match status" value="2"/>
</dbReference>
<feature type="binding site" evidence="11 12">
    <location>
        <position position="612"/>
    </location>
    <ligand>
        <name>L-methionine</name>
        <dbReference type="ChEBI" id="CHEBI:57844"/>
    </ligand>
</feature>
<dbReference type="Proteomes" id="UP000236146">
    <property type="component" value="Unassembled WGS sequence"/>
</dbReference>
<evidence type="ECO:0000256" key="7">
    <source>
        <dbReference type="ARBA" id="ARBA00022723"/>
    </source>
</evidence>
<feature type="binding site" evidence="11">
    <location>
        <position position="657"/>
    </location>
    <ligand>
        <name>Zn(2+)</name>
        <dbReference type="ChEBI" id="CHEBI:29105"/>
        <note>catalytic</note>
    </ligand>
</feature>
<comment type="similarity">
    <text evidence="3 11">Belongs to the vitamin-B12 independent methionine synthase family.</text>
</comment>
<keyword evidence="5 11" id="KW-0028">Amino-acid biosynthesis</keyword>
<dbReference type="PANTHER" id="PTHR30519">
    <property type="entry name" value="5-METHYLTETRAHYDROPTEROYLTRIGLUTAMATE--HOMOCYSTEINE METHYLTRANSFERASE"/>
    <property type="match status" value="1"/>
</dbReference>
<evidence type="ECO:0000256" key="6">
    <source>
        <dbReference type="ARBA" id="ARBA00022679"/>
    </source>
</evidence>
<dbReference type="Pfam" id="PF08267">
    <property type="entry name" value="Meth_synt_1"/>
    <property type="match status" value="1"/>
</dbReference>
<feature type="domain" description="Cobalamin-independent methionine synthase MetE C-terminal/archaeal" evidence="16">
    <location>
        <begin position="439"/>
        <end position="762"/>
    </location>
</feature>
<dbReference type="GO" id="GO:0032259">
    <property type="term" value="P:methylation"/>
    <property type="evidence" value="ECO:0007669"/>
    <property type="project" value="UniProtKB-KW"/>
</dbReference>
<evidence type="ECO:0000256" key="15">
    <source>
        <dbReference type="SAM" id="MobiDB-lite"/>
    </source>
</evidence>
<evidence type="ECO:0000256" key="13">
    <source>
        <dbReference type="PIRSR" id="PIRSR000382-2"/>
    </source>
</evidence>
<dbReference type="InterPro" id="IPR006276">
    <property type="entry name" value="Cobalamin-indep_Met_synthase"/>
</dbReference>
<gene>
    <name evidence="11" type="primary">metE</name>
    <name evidence="18" type="ORF">BFS05_05605</name>
</gene>
<sequence length="789" mass="89402">MSTVLTSVSGFPRIGANRELKKIIERYWKSDATLDEVREESKKLRIKHWRLQAEAGIDLIPSNDFSYYDQVLDTAILLNAIPKRYRELDFENPEDTLFAIARGYQGEHGDVTALPMKKWFTTNYHYIVPEIDNPEELRLIGTKPFDEFIEARNQGLETKPVLIGPYTFFKLARNSKAEELVANASIINALSNAYADIVNRFSHIGASWLQFDEPYLSIDKEDGDIQLFKSLYEQILKSRSGDAKVLLNTYFGNIADIYEVVNNLGFDGIGLDLVEGKEENLAALDKYGLNEETTLFAGVVNGRNIWRNDYAVSLGLIDALRAKITNKLVVSTACSLLHVPFSTSGEEALGEDVLSHFAFSVEKLQELHDISQLASTSDEDRRVSSVLAKNQALFDGSRVQADADVANRLANLKESDFVREPERSERQRLQKEALGLPDLPTTTIGSFPQTKDIRNARASLRNGEITLEEYNEFIRKNISYCIAHQERIGLDVLVHGEFERNDMVEYFGQHLNGFKFTKNAWVQSYGTRCVKPPIVWSDVSRKEPITVEWSSYAQSCTKHVVKGMLTGPVTILNWSWPREDITHEEQTQQLALAIRDEVLDLERAGIRVIQIDEAALREKLPLRKSDWHKKYLDWAIPAFRLVHSAVSATTQIHTHMCYSEFNDIIRDIDAMDADVISFEASRGDLVVLDAIHDAHFETEAGPGVYDIHSPRVPSKEELVDRIHEILRKMPAEKLWINPDCGLKTRGNAETWPSLENLVAAAKEVRAQLQSNQQSQQSQQLSQTSQTSDI</sequence>
<evidence type="ECO:0000313" key="18">
    <source>
        <dbReference type="EMBL" id="PNS42943.1"/>
    </source>
</evidence>
<proteinExistence type="inferred from homology"/>
<evidence type="ECO:0000256" key="4">
    <source>
        <dbReference type="ARBA" id="ARBA00022603"/>
    </source>
</evidence>
<dbReference type="InterPro" id="IPR002629">
    <property type="entry name" value="Met_Synth_C/arc"/>
</dbReference>
<feature type="binding site" evidence="11">
    <location>
        <position position="740"/>
    </location>
    <ligand>
        <name>Zn(2+)</name>
        <dbReference type="ChEBI" id="CHEBI:29105"/>
        <note>catalytic</note>
    </ligand>
</feature>
<feature type="binding site" evidence="13">
    <location>
        <position position="657"/>
    </location>
    <ligand>
        <name>Zn(2+)</name>
        <dbReference type="ChEBI" id="CHEBI:29105"/>
        <label>1</label>
        <note>catalytic</note>
    </ligand>
</feature>